<name>A0A1H3QZU2_9BACI</name>
<dbReference type="STRING" id="1503961.SAMN05421736_107100"/>
<keyword evidence="1" id="KW-1133">Transmembrane helix</keyword>
<feature type="transmembrane region" description="Helical" evidence="1">
    <location>
        <begin position="15"/>
        <end position="34"/>
    </location>
</feature>
<proteinExistence type="predicted"/>
<sequence length="60" mass="7082">MMNFFKDFWKEEEGIQTLEIMLIIAVIVVIAIAFRKQIMGWINNLLDFGDKIVDDFQKDS</sequence>
<feature type="domain" description="Putative Flagellin Flp1-like" evidence="2">
    <location>
        <begin position="8"/>
        <end position="47"/>
    </location>
</feature>
<protein>
    <submittedName>
        <fullName evidence="3">Flp pilus assembly protein, pilin Flp</fullName>
    </submittedName>
</protein>
<dbReference type="InterPro" id="IPR031564">
    <property type="entry name" value="Flp1-like"/>
</dbReference>
<reference evidence="4" key="1">
    <citation type="submission" date="2016-10" db="EMBL/GenBank/DDBJ databases">
        <authorList>
            <person name="Varghese N."/>
            <person name="Submissions S."/>
        </authorList>
    </citation>
    <scope>NUCLEOTIDE SEQUENCE [LARGE SCALE GENOMIC DNA]</scope>
    <source>
        <strain evidence="4">SP</strain>
    </source>
</reference>
<evidence type="ECO:0000313" key="3">
    <source>
        <dbReference type="EMBL" id="SDZ18209.1"/>
    </source>
</evidence>
<evidence type="ECO:0000259" key="2">
    <source>
        <dbReference type="Pfam" id="PF16982"/>
    </source>
</evidence>
<dbReference type="AlphaFoldDB" id="A0A1H3QZU2"/>
<evidence type="ECO:0000256" key="1">
    <source>
        <dbReference type="SAM" id="Phobius"/>
    </source>
</evidence>
<accession>A0A1H3QZU2</accession>
<gene>
    <name evidence="3" type="ORF">SAMN05421736_107100</name>
</gene>
<organism evidence="3 4">
    <name type="scientific">Evansella caseinilytica</name>
    <dbReference type="NCBI Taxonomy" id="1503961"/>
    <lineage>
        <taxon>Bacteria</taxon>
        <taxon>Bacillati</taxon>
        <taxon>Bacillota</taxon>
        <taxon>Bacilli</taxon>
        <taxon>Bacillales</taxon>
        <taxon>Bacillaceae</taxon>
        <taxon>Evansella</taxon>
    </lineage>
</organism>
<dbReference type="Proteomes" id="UP000198935">
    <property type="component" value="Unassembled WGS sequence"/>
</dbReference>
<keyword evidence="4" id="KW-1185">Reference proteome</keyword>
<dbReference type="Pfam" id="PF16982">
    <property type="entry name" value="Flp1_like"/>
    <property type="match status" value="1"/>
</dbReference>
<evidence type="ECO:0000313" key="4">
    <source>
        <dbReference type="Proteomes" id="UP000198935"/>
    </source>
</evidence>
<dbReference type="EMBL" id="FNPI01000007">
    <property type="protein sequence ID" value="SDZ18209.1"/>
    <property type="molecule type" value="Genomic_DNA"/>
</dbReference>
<keyword evidence="1" id="KW-0812">Transmembrane</keyword>
<keyword evidence="1" id="KW-0472">Membrane</keyword>